<evidence type="ECO:0000313" key="1">
    <source>
        <dbReference type="EMBL" id="MCB8562114.1"/>
    </source>
</evidence>
<dbReference type="RefSeq" id="WP_117867820.1">
    <property type="nucleotide sequence ID" value="NZ_DBFOUQ010000004.1"/>
</dbReference>
<organism evidence="2 3">
    <name type="scientific">Faecalibacillus intestinalis</name>
    <dbReference type="NCBI Taxonomy" id="1982626"/>
    <lineage>
        <taxon>Bacteria</taxon>
        <taxon>Bacillati</taxon>
        <taxon>Bacillota</taxon>
        <taxon>Erysipelotrichia</taxon>
        <taxon>Erysipelotrichales</taxon>
        <taxon>Coprobacillaceae</taxon>
        <taxon>Faecalibacillus</taxon>
    </lineage>
</organism>
<gene>
    <name evidence="1" type="ORF">LJD74_08915</name>
    <name evidence="2" type="ORF">NE542_02485</name>
</gene>
<dbReference type="Proteomes" id="UP001197827">
    <property type="component" value="Unassembled WGS sequence"/>
</dbReference>
<comment type="caution">
    <text evidence="2">The sequence shown here is derived from an EMBL/GenBank/DDBJ whole genome shotgun (WGS) entry which is preliminary data.</text>
</comment>
<protein>
    <submittedName>
        <fullName evidence="2">Uncharacterized protein</fullName>
    </submittedName>
</protein>
<reference evidence="1" key="1">
    <citation type="submission" date="2021-10" db="EMBL/GenBank/DDBJ databases">
        <title>Collection of gut derived symbiotic bacterial strains cultured from healthy donors.</title>
        <authorList>
            <person name="Lin H."/>
            <person name="Littmann E."/>
            <person name="Kohout C."/>
            <person name="Pamer E.G."/>
        </authorList>
    </citation>
    <scope>NUCLEOTIDE SEQUENCE</scope>
    <source>
        <strain evidence="1">DFI.5.2</strain>
    </source>
</reference>
<proteinExistence type="predicted"/>
<sequence length="83" mass="9485">MDNKTNVYTLDVSEKTFNDVQVNKFYITDTKNLKAGDYILFRVVVKDEQQNDSYTGANTMLTVNTINDTFVGLEKGYSVVFLK</sequence>
<dbReference type="AlphaFoldDB" id="A0AAP2XSC5"/>
<evidence type="ECO:0000313" key="3">
    <source>
        <dbReference type="Proteomes" id="UP001204814"/>
    </source>
</evidence>
<dbReference type="EMBL" id="JANGBO010000001">
    <property type="protein sequence ID" value="MCQ5060705.1"/>
    <property type="molecule type" value="Genomic_DNA"/>
</dbReference>
<dbReference type="EMBL" id="JAJDKQ010000016">
    <property type="protein sequence ID" value="MCB8562114.1"/>
    <property type="molecule type" value="Genomic_DNA"/>
</dbReference>
<accession>A0AAP2XSC5</accession>
<name>A0AAP2XSC5_9FIRM</name>
<evidence type="ECO:0000313" key="2">
    <source>
        <dbReference type="EMBL" id="MCQ5060705.1"/>
    </source>
</evidence>
<reference evidence="2" key="2">
    <citation type="submission" date="2022-06" db="EMBL/GenBank/DDBJ databases">
        <title>Isolation of gut microbiota from human fecal samples.</title>
        <authorList>
            <person name="Pamer E.G."/>
            <person name="Barat B."/>
            <person name="Waligurski E."/>
            <person name="Medina S."/>
            <person name="Paddock L."/>
            <person name="Mostad J."/>
        </authorList>
    </citation>
    <scope>NUCLEOTIDE SEQUENCE</scope>
    <source>
        <strain evidence="2">DFI.6.24</strain>
    </source>
</reference>
<dbReference type="Proteomes" id="UP001204814">
    <property type="component" value="Unassembled WGS sequence"/>
</dbReference>